<keyword evidence="4" id="KW-1185">Reference proteome</keyword>
<accession>A0ABP7LLA5</accession>
<comment type="caution">
    <text evidence="3">The sequence shown here is derived from an EMBL/GenBank/DDBJ whole genome shotgun (WGS) entry which is preliminary data.</text>
</comment>
<sequence length="480" mass="52639">MAESWQDLLQRASQLRQAGRVGEAIDAYKRVLAINSALPAAWYNLGWLQKQARAFDDALASYDRALALKIDGPEEVHLNRAVILADHLQQPDAAKRELDAALAANPRYAPALLNLGNLMEDLGDRAGARDTYQRALEVDPRDSLALARLGGLSLASGLDHDLAQRLREALAHASAPVERADLGFALAGMLDAAGEYDEAFDAASAANAASRAATGAQYNREAVERFIDRSIAAFPSPVAADESPAPVFICGMFRSGSTLLEQILGSHRKVAAAGELDLVPALAAQIPDYPNGVANAGTGVVERWRETYLAALPVRLSAEQLVTDKRPDNFLHIGLIKTLFPAAKILHTRRAPLDNLLSLYFLHLDPAMSYALDLDDAAHWLGQYRRLMAHWKALYPSDILDVDYDVLVRAPEAAVRSVLDFLGIDWEDQLLDFHQTSAPVKTASVWQVRQPLHGRSSGRWRNYEKHLFQIRALKALNEGD</sequence>
<dbReference type="Pfam" id="PF14559">
    <property type="entry name" value="TPR_19"/>
    <property type="match status" value="1"/>
</dbReference>
<protein>
    <recommendedName>
        <fullName evidence="5">Tetratricopeptide repeat protein</fullName>
    </recommendedName>
</protein>
<dbReference type="Pfam" id="PF13469">
    <property type="entry name" value="Sulfotransfer_3"/>
    <property type="match status" value="1"/>
</dbReference>
<reference evidence="4" key="1">
    <citation type="journal article" date="2019" name="Int. J. Syst. Evol. Microbiol.">
        <title>The Global Catalogue of Microorganisms (GCM) 10K type strain sequencing project: providing services to taxonomists for standard genome sequencing and annotation.</title>
        <authorList>
            <consortium name="The Broad Institute Genomics Platform"/>
            <consortium name="The Broad Institute Genome Sequencing Center for Infectious Disease"/>
            <person name="Wu L."/>
            <person name="Ma J."/>
        </authorList>
    </citation>
    <scope>NUCLEOTIDE SEQUENCE [LARGE SCALE GENOMIC DNA]</scope>
    <source>
        <strain evidence="4">JCM 17543</strain>
    </source>
</reference>
<evidence type="ECO:0008006" key="5">
    <source>
        <dbReference type="Google" id="ProtNLM"/>
    </source>
</evidence>
<dbReference type="RefSeq" id="WP_344699778.1">
    <property type="nucleotide sequence ID" value="NZ_BAABBM010000001.1"/>
</dbReference>
<dbReference type="InterPro" id="IPR019734">
    <property type="entry name" value="TPR_rpt"/>
</dbReference>
<proteinExistence type="predicted"/>
<dbReference type="Pfam" id="PF13414">
    <property type="entry name" value="TPR_11"/>
    <property type="match status" value="1"/>
</dbReference>
<dbReference type="InterPro" id="IPR011990">
    <property type="entry name" value="TPR-like_helical_dom_sf"/>
</dbReference>
<dbReference type="PANTHER" id="PTHR12788:SF10">
    <property type="entry name" value="PROTEIN-TYROSINE SULFOTRANSFERASE"/>
    <property type="match status" value="1"/>
</dbReference>
<organism evidence="3 4">
    <name type="scientific">Sphingomonas limnosediminicola</name>
    <dbReference type="NCBI Taxonomy" id="940133"/>
    <lineage>
        <taxon>Bacteria</taxon>
        <taxon>Pseudomonadati</taxon>
        <taxon>Pseudomonadota</taxon>
        <taxon>Alphaproteobacteria</taxon>
        <taxon>Sphingomonadales</taxon>
        <taxon>Sphingomonadaceae</taxon>
        <taxon>Sphingomonas</taxon>
    </lineage>
</organism>
<dbReference type="InterPro" id="IPR026634">
    <property type="entry name" value="TPST-like"/>
</dbReference>
<evidence type="ECO:0000313" key="3">
    <source>
        <dbReference type="EMBL" id="GAA3903215.1"/>
    </source>
</evidence>
<dbReference type="Gene3D" id="1.25.40.10">
    <property type="entry name" value="Tetratricopeptide repeat domain"/>
    <property type="match status" value="2"/>
</dbReference>
<feature type="repeat" description="TPR" evidence="2">
    <location>
        <begin position="39"/>
        <end position="72"/>
    </location>
</feature>
<dbReference type="EMBL" id="BAABBM010000001">
    <property type="protein sequence ID" value="GAA3903215.1"/>
    <property type="molecule type" value="Genomic_DNA"/>
</dbReference>
<dbReference type="PROSITE" id="PS50005">
    <property type="entry name" value="TPR"/>
    <property type="match status" value="2"/>
</dbReference>
<evidence type="ECO:0000256" key="2">
    <source>
        <dbReference type="PROSITE-ProRule" id="PRU00339"/>
    </source>
</evidence>
<dbReference type="SMART" id="SM00028">
    <property type="entry name" value="TPR"/>
    <property type="match status" value="4"/>
</dbReference>
<gene>
    <name evidence="3" type="ORF">GCM10022276_22360</name>
</gene>
<dbReference type="PROSITE" id="PS50293">
    <property type="entry name" value="TPR_REGION"/>
    <property type="match status" value="1"/>
</dbReference>
<keyword evidence="2" id="KW-0802">TPR repeat</keyword>
<name>A0ABP7LLA5_9SPHN</name>
<dbReference type="SUPFAM" id="SSF48452">
    <property type="entry name" value="TPR-like"/>
    <property type="match status" value="1"/>
</dbReference>
<dbReference type="InterPro" id="IPR027417">
    <property type="entry name" value="P-loop_NTPase"/>
</dbReference>
<dbReference type="Gene3D" id="3.40.50.300">
    <property type="entry name" value="P-loop containing nucleotide triphosphate hydrolases"/>
    <property type="match status" value="1"/>
</dbReference>
<dbReference type="SUPFAM" id="SSF52540">
    <property type="entry name" value="P-loop containing nucleoside triphosphate hydrolases"/>
    <property type="match status" value="1"/>
</dbReference>
<dbReference type="Proteomes" id="UP001500827">
    <property type="component" value="Unassembled WGS sequence"/>
</dbReference>
<keyword evidence="1" id="KW-0808">Transferase</keyword>
<feature type="repeat" description="TPR" evidence="2">
    <location>
        <begin position="109"/>
        <end position="142"/>
    </location>
</feature>
<evidence type="ECO:0000313" key="4">
    <source>
        <dbReference type="Proteomes" id="UP001500827"/>
    </source>
</evidence>
<dbReference type="PANTHER" id="PTHR12788">
    <property type="entry name" value="PROTEIN-TYROSINE SULFOTRANSFERASE 2"/>
    <property type="match status" value="1"/>
</dbReference>
<evidence type="ECO:0000256" key="1">
    <source>
        <dbReference type="ARBA" id="ARBA00022679"/>
    </source>
</evidence>